<dbReference type="Gene3D" id="3.40.50.1390">
    <property type="entry name" value="Resolvase, N-terminal catalytic domain"/>
    <property type="match status" value="1"/>
</dbReference>
<proteinExistence type="predicted"/>
<dbReference type="Gene3D" id="3.90.1750.20">
    <property type="entry name" value="Putative Large Serine Recombinase, Chain B, Domain 2"/>
    <property type="match status" value="1"/>
</dbReference>
<evidence type="ECO:0000313" key="5">
    <source>
        <dbReference type="Proteomes" id="UP000006875"/>
    </source>
</evidence>
<reference evidence="4 5" key="1">
    <citation type="journal article" date="2010" name="Stand. Genomic Sci.">
        <title>Complete genome sequence of Ilyobacter polytropus type strain (CuHbu1).</title>
        <authorList>
            <person name="Sikorski J."/>
            <person name="Chertkov O."/>
            <person name="Lapidus A."/>
            <person name="Nolan M."/>
            <person name="Lucas S."/>
            <person name="Del Rio T.G."/>
            <person name="Tice H."/>
            <person name="Cheng J.F."/>
            <person name="Tapia R."/>
            <person name="Han C."/>
            <person name="Goodwin L."/>
            <person name="Pitluck S."/>
            <person name="Liolios K."/>
            <person name="Ivanova N."/>
            <person name="Mavromatis K."/>
            <person name="Mikhailova N."/>
            <person name="Pati A."/>
            <person name="Chen A."/>
            <person name="Palaniappan K."/>
            <person name="Land M."/>
            <person name="Hauser L."/>
            <person name="Chang Y.J."/>
            <person name="Jeffries C.D."/>
            <person name="Brambilla E."/>
            <person name="Yasawong M."/>
            <person name="Rohde M."/>
            <person name="Pukall R."/>
            <person name="Spring S."/>
            <person name="Goker M."/>
            <person name="Woyke T."/>
            <person name="Bristow J."/>
            <person name="Eisen J.A."/>
            <person name="Markowitz V."/>
            <person name="Hugenholtz P."/>
            <person name="Kyrpides N.C."/>
            <person name="Klenk H.P."/>
        </authorList>
    </citation>
    <scope>NUCLEOTIDE SEQUENCE [LARGE SCALE GENOMIC DNA]</scope>
    <source>
        <strain evidence="5">ATCC 51220 / DSM 2926 / LMG 16218 / CuHBu1</strain>
    </source>
</reference>
<dbReference type="eggNOG" id="COG1961">
    <property type="taxonomic scope" value="Bacteria"/>
</dbReference>
<keyword evidence="5" id="KW-1185">Reference proteome</keyword>
<dbReference type="InterPro" id="IPR011109">
    <property type="entry name" value="DNA_bind_recombinase_dom"/>
</dbReference>
<dbReference type="KEGG" id="ipo:Ilyop_0898"/>
<dbReference type="Proteomes" id="UP000006875">
    <property type="component" value="Chromosome"/>
</dbReference>
<name>E3H8B6_ILYPC</name>
<dbReference type="CDD" id="cd00338">
    <property type="entry name" value="Ser_Recombinase"/>
    <property type="match status" value="1"/>
</dbReference>
<dbReference type="InterPro" id="IPR036162">
    <property type="entry name" value="Resolvase-like_N_sf"/>
</dbReference>
<dbReference type="Pfam" id="PF07508">
    <property type="entry name" value="Recombinase"/>
    <property type="match status" value="1"/>
</dbReference>
<dbReference type="GO" id="GO:0003677">
    <property type="term" value="F:DNA binding"/>
    <property type="evidence" value="ECO:0007669"/>
    <property type="project" value="InterPro"/>
</dbReference>
<dbReference type="SUPFAM" id="SSF53041">
    <property type="entry name" value="Resolvase-like"/>
    <property type="match status" value="1"/>
</dbReference>
<evidence type="ECO:0000259" key="3">
    <source>
        <dbReference type="PROSITE" id="PS51737"/>
    </source>
</evidence>
<evidence type="ECO:0000259" key="2">
    <source>
        <dbReference type="PROSITE" id="PS51736"/>
    </source>
</evidence>
<feature type="domain" description="Recombinase" evidence="3">
    <location>
        <begin position="159"/>
        <end position="266"/>
    </location>
</feature>
<dbReference type="AlphaFoldDB" id="E3H8B6"/>
<dbReference type="EMBL" id="CP002281">
    <property type="protein sequence ID" value="ADO82683.1"/>
    <property type="molecule type" value="Genomic_DNA"/>
</dbReference>
<dbReference type="SMART" id="SM00857">
    <property type="entry name" value="Resolvase"/>
    <property type="match status" value="1"/>
</dbReference>
<dbReference type="PROSITE" id="PS51736">
    <property type="entry name" value="RECOMBINASES_3"/>
    <property type="match status" value="1"/>
</dbReference>
<dbReference type="PANTHER" id="PTHR30461:SF23">
    <property type="entry name" value="DNA RECOMBINASE-RELATED"/>
    <property type="match status" value="1"/>
</dbReference>
<evidence type="ECO:0000256" key="1">
    <source>
        <dbReference type="SAM" id="Coils"/>
    </source>
</evidence>
<dbReference type="InterPro" id="IPR038109">
    <property type="entry name" value="DNA_bind_recomb_sf"/>
</dbReference>
<feature type="domain" description="Resolvase/invertase-type recombinase catalytic" evidence="2">
    <location>
        <begin position="3"/>
        <end position="151"/>
    </location>
</feature>
<accession>E3H8B6</accession>
<dbReference type="HOGENOM" id="CLU_3365388_0_0_0"/>
<organism evidence="4 5">
    <name type="scientific">Ilyobacter polytropus (strain ATCC 51220 / DSM 2926 / LMG 16218 / CuHBu1)</name>
    <dbReference type="NCBI Taxonomy" id="572544"/>
    <lineage>
        <taxon>Bacteria</taxon>
        <taxon>Fusobacteriati</taxon>
        <taxon>Fusobacteriota</taxon>
        <taxon>Fusobacteriia</taxon>
        <taxon>Fusobacteriales</taxon>
        <taxon>Fusobacteriaceae</taxon>
        <taxon>Ilyobacter</taxon>
    </lineage>
</organism>
<dbReference type="GO" id="GO:0000150">
    <property type="term" value="F:DNA strand exchange activity"/>
    <property type="evidence" value="ECO:0007669"/>
    <property type="project" value="InterPro"/>
</dbReference>
<dbReference type="InterPro" id="IPR050639">
    <property type="entry name" value="SSR_resolvase"/>
</dbReference>
<protein>
    <submittedName>
        <fullName evidence="4">Resolvase domain protein</fullName>
    </submittedName>
</protein>
<dbReference type="Pfam" id="PF00239">
    <property type="entry name" value="Resolvase"/>
    <property type="match status" value="1"/>
</dbReference>
<dbReference type="STRING" id="572544.Ilyop_0898"/>
<dbReference type="InterPro" id="IPR006119">
    <property type="entry name" value="Resolv_N"/>
</dbReference>
<gene>
    <name evidence="4" type="ordered locus">Ilyop_0898</name>
</gene>
<dbReference type="PROSITE" id="PS51737">
    <property type="entry name" value="RECOMBINASE_DNA_BIND"/>
    <property type="match status" value="1"/>
</dbReference>
<keyword evidence="1" id="KW-0175">Coiled coil</keyword>
<feature type="coiled-coil region" evidence="1">
    <location>
        <begin position="334"/>
        <end position="389"/>
    </location>
</feature>
<dbReference type="PANTHER" id="PTHR30461">
    <property type="entry name" value="DNA-INVERTASE FROM LAMBDOID PROPHAGE"/>
    <property type="match status" value="1"/>
</dbReference>
<sequence>MKKAIVYLRVSDQMQEDKDSLAKQESQAREYIQKKRLHYLYDIKKDTASGKDIKKRSGFKKVIEEIENNSFDVLVFYELSRLARNQKDLHQLIHKLDYNNIEFESMTEDFLNGNNPTSRMMIGIIGSLAENESNMISKRVKNRMRHYASEGYHLHGAPPFGYDKRSKILYPSKDAPMLRSYYERVAKGESIRKLAKEHGTHYNNMRVLLSNITYTGKIKFGFEGTNRAGKRIKKTDGEVFEGKHDPIVSEDLFNLVQSIIHERGIDQRRKIRRTKYLLTGIVKHNSCGGAYYKKNNYNNEYYICHKCSKGVNKKKIDALVLKEFKNYVRNLDFLKSSTKNRSEYKYKLKTLQERKGRLTEIYLDGTISREKYTKNLQDIERSIQNITNEDLDSSSPIKENFKKLIDKVSKFEELDIKEQNTILKLFINKIVYLDNDSDIQIFFKV</sequence>
<evidence type="ECO:0000313" key="4">
    <source>
        <dbReference type="EMBL" id="ADO82683.1"/>
    </source>
</evidence>